<reference evidence="2" key="1">
    <citation type="submission" date="2017-02" db="EMBL/GenBank/DDBJ databases">
        <title>Complete genome sequence of Cupriavidus necator strain NH9, a 3-chlorobenzoate degrader.</title>
        <authorList>
            <person name="Moriuchi R."/>
            <person name="Dohra H."/>
            <person name="Ogawa N."/>
        </authorList>
    </citation>
    <scope>NUCLEOTIDE SEQUENCE [LARGE SCALE GENOMIC DNA]</scope>
    <source>
        <strain evidence="2">NH9</strain>
    </source>
</reference>
<dbReference type="PANTHER" id="PTHR47197:SF3">
    <property type="entry name" value="DIHYDRO-HEME D1 DEHYDROGENASE"/>
    <property type="match status" value="1"/>
</dbReference>
<dbReference type="RefSeq" id="WP_078200445.1">
    <property type="nucleotide sequence ID" value="NZ_CP017758.1"/>
</dbReference>
<dbReference type="AlphaFoldDB" id="A0A1U9V0Z4"/>
<accession>A0A1U9V0Z4</accession>
<dbReference type="EMBL" id="CP017758">
    <property type="protein sequence ID" value="AQV98151.1"/>
    <property type="molecule type" value="Genomic_DNA"/>
</dbReference>
<dbReference type="OrthoDB" id="9124170at2"/>
<protein>
    <submittedName>
        <fullName evidence="1">Uncharacterized protein</fullName>
    </submittedName>
</protein>
<evidence type="ECO:0000313" key="2">
    <source>
        <dbReference type="Proteomes" id="UP000189627"/>
    </source>
</evidence>
<sequence>MRRVLTVCLTATAMLSGCGGGGDTEPLARLASVSTVTGIGATTNFGFDLGTVLGNRYYFTDRTNASVDVFDTSTRQQVAQIKPTGANAFAGSFADFSISGPAGINVVGNLLYVGDVNSVKILDPATGTITKTITVGNFGKRADEGCVDPVHHMYMISTPEAPVPFATFIDTVSQTVVATVTFNDPAGAPSAGLEECQYDAATDSFYVNNDGTTDNEHGELNVLPGAAIRAIPSGGTVNFTDLAGAKMFSLGNCDPTGLALGPGNDIAANCREATAGAPLLLQILDKKSGNILASLNAGGGDQLVYDAASNRYYSAASRWTTSGKSSGASCTAAAPCSPMLTMVDAGTRKIAAMVSSGNNAHSVAVDPATRQVFMPTSADASPPGCSGCNIGTAGLLTFAL</sequence>
<organism evidence="1 2">
    <name type="scientific">Cupriavidus necator</name>
    <name type="common">Alcaligenes eutrophus</name>
    <name type="synonym">Ralstonia eutropha</name>
    <dbReference type="NCBI Taxonomy" id="106590"/>
    <lineage>
        <taxon>Bacteria</taxon>
        <taxon>Pseudomonadati</taxon>
        <taxon>Pseudomonadota</taxon>
        <taxon>Betaproteobacteria</taxon>
        <taxon>Burkholderiales</taxon>
        <taxon>Burkholderiaceae</taxon>
        <taxon>Cupriavidus</taxon>
    </lineage>
</organism>
<gene>
    <name evidence="1" type="ORF">BJN34_30240</name>
</gene>
<dbReference type="Gene3D" id="2.130.10.10">
    <property type="entry name" value="YVTN repeat-like/Quinoprotein amine dehydrogenase"/>
    <property type="match status" value="2"/>
</dbReference>
<dbReference type="InterPro" id="IPR051200">
    <property type="entry name" value="Host-pathogen_enzymatic-act"/>
</dbReference>
<dbReference type="PANTHER" id="PTHR47197">
    <property type="entry name" value="PROTEIN NIRF"/>
    <property type="match status" value="1"/>
</dbReference>
<dbReference type="InterPro" id="IPR011048">
    <property type="entry name" value="Haem_d1_sf"/>
</dbReference>
<dbReference type="Proteomes" id="UP000189627">
    <property type="component" value="Chromosome 2"/>
</dbReference>
<name>A0A1U9V0Z4_CUPNE</name>
<proteinExistence type="predicted"/>
<dbReference type="KEGG" id="cuh:BJN34_30240"/>
<dbReference type="PROSITE" id="PS51257">
    <property type="entry name" value="PROKAR_LIPOPROTEIN"/>
    <property type="match status" value="1"/>
</dbReference>
<evidence type="ECO:0000313" key="1">
    <source>
        <dbReference type="EMBL" id="AQV98151.1"/>
    </source>
</evidence>
<dbReference type="InterPro" id="IPR015943">
    <property type="entry name" value="WD40/YVTN_repeat-like_dom_sf"/>
</dbReference>
<dbReference type="SUPFAM" id="SSF51004">
    <property type="entry name" value="C-terminal (heme d1) domain of cytochrome cd1-nitrite reductase"/>
    <property type="match status" value="1"/>
</dbReference>